<feature type="non-terminal residue" evidence="2">
    <location>
        <position position="1"/>
    </location>
</feature>
<accession>A0A061RW29</accession>
<feature type="compositionally biased region" description="Basic and acidic residues" evidence="1">
    <location>
        <begin position="26"/>
        <end position="37"/>
    </location>
</feature>
<feature type="region of interest" description="Disordered" evidence="1">
    <location>
        <begin position="1"/>
        <end position="37"/>
    </location>
</feature>
<dbReference type="EMBL" id="GBEZ01010959">
    <property type="protein sequence ID" value="JAC74776.1"/>
    <property type="molecule type" value="Transcribed_RNA"/>
</dbReference>
<reference evidence="2" key="1">
    <citation type="submission" date="2014-05" db="EMBL/GenBank/DDBJ databases">
        <title>The transcriptome of the halophilic microalga Tetraselmis sp. GSL018 isolated from the Great Salt Lake, Utah.</title>
        <authorList>
            <person name="Jinkerson R.E."/>
            <person name="D'Adamo S."/>
            <person name="Posewitz M.C."/>
        </authorList>
    </citation>
    <scope>NUCLEOTIDE SEQUENCE</scope>
    <source>
        <strain evidence="2">GSL018</strain>
    </source>
</reference>
<organism evidence="2">
    <name type="scientific">Tetraselmis sp. GSL018</name>
    <dbReference type="NCBI Taxonomy" id="582737"/>
    <lineage>
        <taxon>Eukaryota</taxon>
        <taxon>Viridiplantae</taxon>
        <taxon>Chlorophyta</taxon>
        <taxon>core chlorophytes</taxon>
        <taxon>Chlorodendrophyceae</taxon>
        <taxon>Chlorodendrales</taxon>
        <taxon>Chlorodendraceae</taxon>
        <taxon>Tetraselmis</taxon>
    </lineage>
</organism>
<proteinExistence type="predicted"/>
<feature type="compositionally biased region" description="Low complexity" evidence="1">
    <location>
        <begin position="8"/>
        <end position="22"/>
    </location>
</feature>
<dbReference type="AlphaFoldDB" id="A0A061RW29"/>
<protein>
    <submittedName>
        <fullName evidence="2">Uncharacterized protein</fullName>
    </submittedName>
</protein>
<evidence type="ECO:0000256" key="1">
    <source>
        <dbReference type="SAM" id="MobiDB-lite"/>
    </source>
</evidence>
<sequence>AHARVYVTPDDTPLTPDQQDQLDGCHNARETNGKGSA</sequence>
<gene>
    <name evidence="2" type="ORF">TSPGSL018_25029</name>
</gene>
<name>A0A061RW29_9CHLO</name>
<evidence type="ECO:0000313" key="2">
    <source>
        <dbReference type="EMBL" id="JAC74776.1"/>
    </source>
</evidence>